<dbReference type="RefSeq" id="WP_108031432.1">
    <property type="nucleotide sequence ID" value="NZ_QAOM01000001.1"/>
</dbReference>
<evidence type="ECO:0000313" key="1">
    <source>
        <dbReference type="EMBL" id="PTQ86361.1"/>
    </source>
</evidence>
<dbReference type="Proteomes" id="UP000244161">
    <property type="component" value="Unassembled WGS sequence"/>
</dbReference>
<gene>
    <name evidence="1" type="ORF">C8U37_101202</name>
</gene>
<accession>A0A2T5IRB9</accession>
<dbReference type="EMBL" id="QAOM01000001">
    <property type="protein sequence ID" value="PTQ86361.1"/>
    <property type="molecule type" value="Genomic_DNA"/>
</dbReference>
<proteinExistence type="predicted"/>
<evidence type="ECO:0000313" key="2">
    <source>
        <dbReference type="Proteomes" id="UP000244161"/>
    </source>
</evidence>
<sequence>MAKNKGQARVPKVTSVPLNIPRQEPLQEKSEFYFYPYYPKWINTTDSFYKREGFTNRLRDAHEFSDNITEITTVVLPNLYQNFLDVFDASKHYGHCHPIPGEKRKLVEAISKEIHGPDIQSINFEELNENRIDWWYIGFKSSLRLVGLYNKANCYFYPMFIDPHHLIHQNEHYNQDDYGNYCYCPLINYNGS</sequence>
<dbReference type="OrthoDB" id="2316065at2"/>
<keyword evidence="2" id="KW-1185">Reference proteome</keyword>
<organism evidence="1 2">
    <name type="scientific">Trichococcus patagoniensis</name>
    <dbReference type="NCBI Taxonomy" id="382641"/>
    <lineage>
        <taxon>Bacteria</taxon>
        <taxon>Bacillati</taxon>
        <taxon>Bacillota</taxon>
        <taxon>Bacilli</taxon>
        <taxon>Lactobacillales</taxon>
        <taxon>Carnobacteriaceae</taxon>
        <taxon>Trichococcus</taxon>
    </lineage>
</organism>
<protein>
    <submittedName>
        <fullName evidence="1">Uncharacterized protein</fullName>
    </submittedName>
</protein>
<comment type="caution">
    <text evidence="1">The sequence shown here is derived from an EMBL/GenBank/DDBJ whole genome shotgun (WGS) entry which is preliminary data.</text>
</comment>
<reference evidence="1 2" key="1">
    <citation type="submission" date="2018-04" db="EMBL/GenBank/DDBJ databases">
        <title>Genomic Encyclopedia of Archaeal and Bacterial Type Strains, Phase II (KMG-II): from individual species to whole genera.</title>
        <authorList>
            <person name="Goeker M."/>
        </authorList>
    </citation>
    <scope>NUCLEOTIDE SEQUENCE [LARGE SCALE GENOMIC DNA]</scope>
    <source>
        <strain evidence="1 2">DSM 18806</strain>
    </source>
</reference>
<name>A0A2T5IRB9_9LACT</name>
<dbReference type="AlphaFoldDB" id="A0A2T5IRB9"/>